<dbReference type="InterPro" id="IPR028630">
    <property type="entry name" value="Sigma70_RpoD"/>
</dbReference>
<evidence type="ECO:0000256" key="5">
    <source>
        <dbReference type="ARBA" id="ARBA00023163"/>
    </source>
</evidence>
<dbReference type="Gene3D" id="1.10.10.10">
    <property type="entry name" value="Winged helix-like DNA-binding domain superfamily/Winged helix DNA-binding domain"/>
    <property type="match status" value="2"/>
</dbReference>
<organism evidence="10 12">
    <name type="scientific">Affinibrenneria salicis</name>
    <dbReference type="NCBI Taxonomy" id="2590031"/>
    <lineage>
        <taxon>Bacteria</taxon>
        <taxon>Pseudomonadati</taxon>
        <taxon>Pseudomonadota</taxon>
        <taxon>Gammaproteobacteria</taxon>
        <taxon>Enterobacterales</taxon>
        <taxon>Pectobacteriaceae</taxon>
        <taxon>Affinibrenneria</taxon>
    </lineage>
</organism>
<evidence type="ECO:0000256" key="1">
    <source>
        <dbReference type="ARBA" id="ARBA00022490"/>
    </source>
</evidence>
<sequence>MEQNPQSQLKLLVTHGKEQGYLTYAEVNDHLPEDIIDSDQIEDIIQMINDMGIQVMEEAPDADDLMLAENNADEDAVEAAAQVLSSVESEIGRTTDPVRMYMREMGTVELLTREGEIDIAKRIEDGINQVQCSVAEYPEAITYLLEQYDRVEAGESRLSDLITGFVDPNAEEDIAPTATHVGSELPSEEIDDEDDDDDDDDDADDDNSIDPELARQKFSDLREQYETTRQVIKANGRSHALAMDEIQKLSDVFKQFRLVPKQFDFLVNSMRSMMDRVRTQERLIMKLCVEQCKMPKKNFVNLFAGNETNDSWFNAAISLGKPWSEKLNDVAEEVHRGLQKLHQIEEETGLTIEQVKDINRRMSIGEAKARRAKKEMVEANLRLVISIAKKYTNRGLQFLDLIQEGNIGLMKAVDKFEYRRGYKFSTYATWWIRQAITRSIADQARTIRIPVHMIETINKLNRISRQMLQEMGREPSPEELAERMLMPEDKIRKVLKIAKEPISMETPIGDDEDSHLGDFIEDTTLELPLDSATSESLRSATHDVLAGLTAREAKVLRMRFGIDMNTDHTLEEVGKQFDVTRERIRQIEAKALRKLRHPSRSEVLRSFLDD</sequence>
<feature type="domain" description="RNA polymerase sigma-70" evidence="9">
    <location>
        <begin position="569"/>
        <end position="595"/>
    </location>
</feature>
<evidence type="ECO:0000256" key="3">
    <source>
        <dbReference type="ARBA" id="ARBA00023082"/>
    </source>
</evidence>
<dbReference type="Pfam" id="PF04545">
    <property type="entry name" value="Sigma70_r4"/>
    <property type="match status" value="1"/>
</dbReference>
<comment type="subunit">
    <text evidence="6">Interacts transiently with the RNA polymerase catalytic core.</text>
</comment>
<evidence type="ECO:0000313" key="12">
    <source>
        <dbReference type="Proteomes" id="UP000335415"/>
    </source>
</evidence>
<evidence type="ECO:0000259" key="8">
    <source>
        <dbReference type="PROSITE" id="PS00715"/>
    </source>
</evidence>
<dbReference type="Gene3D" id="1.10.601.10">
    <property type="entry name" value="RNA Polymerase Primary Sigma Factor"/>
    <property type="match status" value="1"/>
</dbReference>
<comment type="subcellular location">
    <subcellularLocation>
        <location evidence="6">Cytoplasm</location>
    </subcellularLocation>
</comment>
<dbReference type="InterPro" id="IPR012760">
    <property type="entry name" value="RNA_pol_sigma_RpoD_C"/>
</dbReference>
<feature type="compositionally biased region" description="Acidic residues" evidence="7">
    <location>
        <begin position="186"/>
        <end position="209"/>
    </location>
</feature>
<feature type="DNA-binding region" description="H-T-H motif" evidence="6">
    <location>
        <begin position="570"/>
        <end position="589"/>
    </location>
</feature>
<keyword evidence="1 6" id="KW-0963">Cytoplasm</keyword>
<evidence type="ECO:0000313" key="10">
    <source>
        <dbReference type="EMBL" id="KAA9002772.1"/>
    </source>
</evidence>
<dbReference type="InterPro" id="IPR014284">
    <property type="entry name" value="RNA_pol_sigma-70_dom"/>
</dbReference>
<dbReference type="FunFam" id="1.10.601.10:FF:000002">
    <property type="entry name" value="RNA polymerase sigma factor RpoD"/>
    <property type="match status" value="1"/>
</dbReference>
<reference evidence="10 12" key="1">
    <citation type="submission" date="2019-09" db="EMBL/GenBank/DDBJ databases">
        <authorList>
            <person name="Li Y."/>
        </authorList>
    </citation>
    <scope>NUCLEOTIDE SEQUENCE [LARGE SCALE GENOMIC DNA]</scope>
    <source>
        <strain evidence="10 12">L3-3HA</strain>
    </source>
</reference>
<dbReference type="InterPro" id="IPR007630">
    <property type="entry name" value="RNA_pol_sigma70_r4"/>
</dbReference>
<dbReference type="Pfam" id="PF04542">
    <property type="entry name" value="Sigma70_r2"/>
    <property type="match status" value="1"/>
</dbReference>
<proteinExistence type="inferred from homology"/>
<name>A0A5J5G6Q4_9GAMM</name>
<dbReference type="InterPro" id="IPR007627">
    <property type="entry name" value="RNA_pol_sigma70_r2"/>
</dbReference>
<protein>
    <recommendedName>
        <fullName evidence="6">RNA polymerase sigma factor RpoD</fullName>
    </recommendedName>
    <alternativeName>
        <fullName evidence="6">Sigma-70</fullName>
    </alternativeName>
</protein>
<dbReference type="InterPro" id="IPR036388">
    <property type="entry name" value="WH-like_DNA-bd_sf"/>
</dbReference>
<accession>A0A5J5G6Q4</accession>
<feature type="domain" description="RNA polymerase sigma-70" evidence="8">
    <location>
        <begin position="400"/>
        <end position="413"/>
    </location>
</feature>
<dbReference type="InterPro" id="IPR042189">
    <property type="entry name" value="RNA_pol_sigma_70_r1_1_sf"/>
</dbReference>
<dbReference type="RefSeq" id="WP_150433741.1">
    <property type="nucleotide sequence ID" value="NZ_VYKJ01000001.1"/>
</dbReference>
<comment type="function">
    <text evidence="6">Sigma factors are initiation factors that promote the attachment of RNA polymerase to specific initiation sites and are then released. This sigma factor is the primary sigma factor during exponential growth.</text>
</comment>
<dbReference type="PANTHER" id="PTHR30603">
    <property type="entry name" value="RNA POLYMERASE SIGMA FACTOR RPO"/>
    <property type="match status" value="1"/>
</dbReference>
<feature type="region of interest" description="Disordered" evidence="7">
    <location>
        <begin position="176"/>
        <end position="220"/>
    </location>
</feature>
<evidence type="ECO:0000256" key="2">
    <source>
        <dbReference type="ARBA" id="ARBA00023015"/>
    </source>
</evidence>
<dbReference type="InterPro" id="IPR007624">
    <property type="entry name" value="RNA_pol_sigma70_r3"/>
</dbReference>
<dbReference type="OrthoDB" id="9809557at2"/>
<dbReference type="PROSITE" id="PS00716">
    <property type="entry name" value="SIGMA70_2"/>
    <property type="match status" value="1"/>
</dbReference>
<evidence type="ECO:0000313" key="11">
    <source>
        <dbReference type="EMBL" id="KAA9002941.1"/>
    </source>
</evidence>
<dbReference type="NCBIfam" id="TIGR02937">
    <property type="entry name" value="sigma70-ECF"/>
    <property type="match status" value="1"/>
</dbReference>
<comment type="caution">
    <text evidence="10">The sequence shown here is derived from an EMBL/GenBank/DDBJ whole genome shotgun (WGS) entry which is preliminary data.</text>
</comment>
<keyword evidence="5 6" id="KW-0804">Transcription</keyword>
<dbReference type="GO" id="GO:0005737">
    <property type="term" value="C:cytoplasm"/>
    <property type="evidence" value="ECO:0007669"/>
    <property type="project" value="UniProtKB-SubCell"/>
</dbReference>
<dbReference type="NCBIfam" id="TIGR02393">
    <property type="entry name" value="RpoD_Cterm"/>
    <property type="match status" value="1"/>
</dbReference>
<dbReference type="AlphaFoldDB" id="A0A5J5G6Q4"/>
<dbReference type="FunFam" id="1.10.10.10:FF:000002">
    <property type="entry name" value="RNA polymerase sigma factor SigA"/>
    <property type="match status" value="1"/>
</dbReference>
<dbReference type="EMBL" id="VYKJ01000001">
    <property type="protein sequence ID" value="KAA9002772.1"/>
    <property type="molecule type" value="Genomic_DNA"/>
</dbReference>
<dbReference type="InterPro" id="IPR007631">
    <property type="entry name" value="RNA_pol_sigma_70_non-ess"/>
</dbReference>
<dbReference type="InterPro" id="IPR013325">
    <property type="entry name" value="RNA_pol_sigma_r2"/>
</dbReference>
<gene>
    <name evidence="6 10" type="primary">rpoD</name>
    <name evidence="10" type="ORF">FJU30_01905</name>
    <name evidence="11" type="ORF">FJU30_02860</name>
</gene>
<feature type="region of interest" description="Sigma-70 factor domain-4" evidence="6">
    <location>
        <begin position="544"/>
        <end position="597"/>
    </location>
</feature>
<dbReference type="FunFam" id="1.10.10.10:FF:000004">
    <property type="entry name" value="RNA polymerase sigma factor SigA"/>
    <property type="match status" value="1"/>
</dbReference>
<dbReference type="EMBL" id="VYKJ01000001">
    <property type="protein sequence ID" value="KAA9002941.1"/>
    <property type="molecule type" value="Genomic_DNA"/>
</dbReference>
<dbReference type="CDD" id="cd06171">
    <property type="entry name" value="Sigma70_r4"/>
    <property type="match status" value="1"/>
</dbReference>
<dbReference type="Pfam" id="PF04539">
    <property type="entry name" value="Sigma70_r3"/>
    <property type="match status" value="1"/>
</dbReference>
<dbReference type="HAMAP" id="MF_00963">
    <property type="entry name" value="Sigma70_RpoD_SigA"/>
    <property type="match status" value="1"/>
</dbReference>
<dbReference type="InterPro" id="IPR000943">
    <property type="entry name" value="RNA_pol_sigma70"/>
</dbReference>
<comment type="similarity">
    <text evidence="6">Belongs to the sigma-70 factor family. RpoD/SigA subfamily.</text>
</comment>
<dbReference type="PRINTS" id="PR00046">
    <property type="entry name" value="SIGMA70FCT"/>
</dbReference>
<dbReference type="InterPro" id="IPR050239">
    <property type="entry name" value="Sigma-70_RNA_pol_init_factors"/>
</dbReference>
<dbReference type="PANTHER" id="PTHR30603:SF60">
    <property type="entry name" value="RNA POLYMERASE SIGMA FACTOR RPOD"/>
    <property type="match status" value="1"/>
</dbReference>
<feature type="region of interest" description="Sigma-70 factor domain-3" evidence="6">
    <location>
        <begin position="455"/>
        <end position="531"/>
    </location>
</feature>
<evidence type="ECO:0000256" key="4">
    <source>
        <dbReference type="ARBA" id="ARBA00023125"/>
    </source>
</evidence>
<feature type="region of interest" description="Sigma-70 factor domain-2" evidence="6">
    <location>
        <begin position="376"/>
        <end position="446"/>
    </location>
</feature>
<dbReference type="PROSITE" id="PS00715">
    <property type="entry name" value="SIGMA70_1"/>
    <property type="match status" value="1"/>
</dbReference>
<dbReference type="FunFam" id="1.10.220.120:FF:000001">
    <property type="entry name" value="RNA polymerase sigma factor RpoD"/>
    <property type="match status" value="1"/>
</dbReference>
<dbReference type="Proteomes" id="UP000335415">
    <property type="component" value="Unassembled WGS sequence"/>
</dbReference>
<evidence type="ECO:0000259" key="9">
    <source>
        <dbReference type="PROSITE" id="PS00716"/>
    </source>
</evidence>
<dbReference type="InterPro" id="IPR007127">
    <property type="entry name" value="RNA_pol_sigma_70_r1_1"/>
</dbReference>
<evidence type="ECO:0000256" key="7">
    <source>
        <dbReference type="SAM" id="MobiDB-lite"/>
    </source>
</evidence>
<keyword evidence="4 6" id="KW-0238">DNA-binding</keyword>
<keyword evidence="12" id="KW-1185">Reference proteome</keyword>
<dbReference type="InterPro" id="IPR009042">
    <property type="entry name" value="RNA_pol_sigma70_r1_2"/>
</dbReference>
<dbReference type="GO" id="GO:0003677">
    <property type="term" value="F:DNA binding"/>
    <property type="evidence" value="ECO:0007669"/>
    <property type="project" value="UniProtKB-UniRule"/>
</dbReference>
<feature type="short sequence motif" description="Interaction with polymerase core subunit RpoC" evidence="6">
    <location>
        <begin position="400"/>
        <end position="403"/>
    </location>
</feature>
<dbReference type="NCBIfam" id="NF004208">
    <property type="entry name" value="PRK05658.1"/>
    <property type="match status" value="1"/>
</dbReference>
<dbReference type="Pfam" id="PF04546">
    <property type="entry name" value="Sigma70_ner"/>
    <property type="match status" value="1"/>
</dbReference>
<dbReference type="Gene3D" id="1.10.220.120">
    <property type="entry name" value="Sigma-70 factor, region 1.1"/>
    <property type="match status" value="1"/>
</dbReference>
<evidence type="ECO:0000256" key="6">
    <source>
        <dbReference type="HAMAP-Rule" id="MF_00963"/>
    </source>
</evidence>
<dbReference type="SUPFAM" id="SSF88659">
    <property type="entry name" value="Sigma3 and sigma4 domains of RNA polymerase sigma factors"/>
    <property type="match status" value="2"/>
</dbReference>
<dbReference type="Pfam" id="PF00140">
    <property type="entry name" value="Sigma70_r1_2"/>
    <property type="match status" value="1"/>
</dbReference>
<dbReference type="GO" id="GO:0006352">
    <property type="term" value="P:DNA-templated transcription initiation"/>
    <property type="evidence" value="ECO:0007669"/>
    <property type="project" value="UniProtKB-UniRule"/>
</dbReference>
<dbReference type="Pfam" id="PF03979">
    <property type="entry name" value="Sigma70_r1_1"/>
    <property type="match status" value="1"/>
</dbReference>
<dbReference type="GO" id="GO:0016987">
    <property type="term" value="F:sigma factor activity"/>
    <property type="evidence" value="ECO:0007669"/>
    <property type="project" value="UniProtKB-UniRule"/>
</dbReference>
<dbReference type="InterPro" id="IPR013324">
    <property type="entry name" value="RNA_pol_sigma_r3/r4-like"/>
</dbReference>
<dbReference type="SUPFAM" id="SSF88946">
    <property type="entry name" value="Sigma2 domain of RNA polymerase sigma factors"/>
    <property type="match status" value="1"/>
</dbReference>
<keyword evidence="3 6" id="KW-0731">Sigma factor</keyword>
<keyword evidence="2 6" id="KW-0805">Transcription regulation</keyword>